<feature type="chain" id="PRO_5007494758" evidence="8">
    <location>
        <begin position="21"/>
        <end position="309"/>
    </location>
</feature>
<protein>
    <submittedName>
        <fullName evidence="10">Cytochrome C oxidase subunit III</fullName>
    </submittedName>
</protein>
<dbReference type="InterPro" id="IPR036909">
    <property type="entry name" value="Cyt_c-like_dom_sf"/>
</dbReference>
<dbReference type="PANTHER" id="PTHR33751:SF1">
    <property type="entry name" value="CBB3-TYPE CYTOCHROME C OXIDASE SUBUNIT FIXP"/>
    <property type="match status" value="1"/>
</dbReference>
<keyword evidence="7" id="KW-0472">Membrane</keyword>
<dbReference type="PRINTS" id="PR00605">
    <property type="entry name" value="CYTCHROMECIC"/>
</dbReference>
<keyword evidence="3 6" id="KW-0479">Metal-binding</keyword>
<dbReference type="PROSITE" id="PS51007">
    <property type="entry name" value="CYTC"/>
    <property type="match status" value="1"/>
</dbReference>
<evidence type="ECO:0000256" key="2">
    <source>
        <dbReference type="ARBA" id="ARBA00022617"/>
    </source>
</evidence>
<dbReference type="RefSeq" id="WP_082792202.1">
    <property type="nucleotide sequence ID" value="NZ_CP012836.1"/>
</dbReference>
<keyword evidence="4" id="KW-0249">Electron transport</keyword>
<dbReference type="PANTHER" id="PTHR33751">
    <property type="entry name" value="CBB3-TYPE CYTOCHROME C OXIDASE SUBUNIT FIXP"/>
    <property type="match status" value="1"/>
</dbReference>
<feature type="signal peptide" evidence="8">
    <location>
        <begin position="1"/>
        <end position="20"/>
    </location>
</feature>
<evidence type="ECO:0000256" key="1">
    <source>
        <dbReference type="ARBA" id="ARBA00022448"/>
    </source>
</evidence>
<dbReference type="InterPro" id="IPR032858">
    <property type="entry name" value="CcoP_N"/>
</dbReference>
<dbReference type="Pfam" id="PF13442">
    <property type="entry name" value="Cytochrome_CBB3"/>
    <property type="match status" value="1"/>
</dbReference>
<organism evidence="10 11">
    <name type="scientific">Algoriphagus sanaruensis</name>
    <dbReference type="NCBI Taxonomy" id="1727163"/>
    <lineage>
        <taxon>Bacteria</taxon>
        <taxon>Pseudomonadati</taxon>
        <taxon>Bacteroidota</taxon>
        <taxon>Cytophagia</taxon>
        <taxon>Cytophagales</taxon>
        <taxon>Cyclobacteriaceae</taxon>
        <taxon>Algoriphagus</taxon>
    </lineage>
</organism>
<evidence type="ECO:0000313" key="10">
    <source>
        <dbReference type="EMBL" id="AMQ56363.1"/>
    </source>
</evidence>
<name>A0A142EMK8_9BACT</name>
<dbReference type="InterPro" id="IPR009056">
    <property type="entry name" value="Cyt_c-like_dom"/>
</dbReference>
<evidence type="ECO:0000256" key="6">
    <source>
        <dbReference type="PROSITE-ProRule" id="PRU00433"/>
    </source>
</evidence>
<dbReference type="Pfam" id="PF14715">
    <property type="entry name" value="FixP_N"/>
    <property type="match status" value="1"/>
</dbReference>
<accession>A0A142EMK8</accession>
<evidence type="ECO:0000256" key="4">
    <source>
        <dbReference type="ARBA" id="ARBA00022982"/>
    </source>
</evidence>
<dbReference type="InterPro" id="IPR008168">
    <property type="entry name" value="Cyt_C_IC"/>
</dbReference>
<reference evidence="10 11" key="2">
    <citation type="journal article" date="2016" name="Genome Announc.">
        <title>Complete Genome Sequence of Algoriphagus sp. Strain M8-2, Isolated from a Brackish Lake.</title>
        <authorList>
            <person name="Muraguchi Y."/>
            <person name="Kushimoto K."/>
            <person name="Ohtsubo Y."/>
            <person name="Suzuki T."/>
            <person name="Dohra H."/>
            <person name="Kimbara K."/>
            <person name="Shintani M."/>
        </authorList>
    </citation>
    <scope>NUCLEOTIDE SEQUENCE [LARGE SCALE GENOMIC DNA]</scope>
    <source>
        <strain evidence="10 11">M8-2</strain>
    </source>
</reference>
<dbReference type="SUPFAM" id="SSF46626">
    <property type="entry name" value="Cytochrome c"/>
    <property type="match status" value="1"/>
</dbReference>
<dbReference type="InterPro" id="IPR038414">
    <property type="entry name" value="CcoP_N_sf"/>
</dbReference>
<reference evidence="11" key="1">
    <citation type="submission" date="2015-09" db="EMBL/GenBank/DDBJ databases">
        <title>Complete sequence of Algoriphagus sp. M8-2.</title>
        <authorList>
            <person name="Shintani M."/>
        </authorList>
    </citation>
    <scope>NUCLEOTIDE SEQUENCE [LARGE SCALE GENOMIC DNA]</scope>
    <source>
        <strain evidence="11">M8-2</strain>
    </source>
</reference>
<keyword evidence="11" id="KW-1185">Reference proteome</keyword>
<proteinExistence type="predicted"/>
<dbReference type="InterPro" id="IPR050597">
    <property type="entry name" value="Cytochrome_c_Oxidase_Subunit"/>
</dbReference>
<evidence type="ECO:0000259" key="9">
    <source>
        <dbReference type="PROSITE" id="PS51007"/>
    </source>
</evidence>
<keyword evidence="7" id="KW-1133">Transmembrane helix</keyword>
<keyword evidence="1" id="KW-0813">Transport</keyword>
<dbReference type="GO" id="GO:0005506">
    <property type="term" value="F:iron ion binding"/>
    <property type="evidence" value="ECO:0007669"/>
    <property type="project" value="InterPro"/>
</dbReference>
<dbReference type="GO" id="GO:0020037">
    <property type="term" value="F:heme binding"/>
    <property type="evidence" value="ECO:0007669"/>
    <property type="project" value="InterPro"/>
</dbReference>
<feature type="transmembrane region" description="Helical" evidence="7">
    <location>
        <begin position="39"/>
        <end position="62"/>
    </location>
</feature>
<keyword evidence="7" id="KW-0812">Transmembrane</keyword>
<evidence type="ECO:0000256" key="7">
    <source>
        <dbReference type="SAM" id="Phobius"/>
    </source>
</evidence>
<dbReference type="Proteomes" id="UP000073816">
    <property type="component" value="Chromosome"/>
</dbReference>
<gene>
    <name evidence="10" type="ORF">AO498_08055</name>
</gene>
<dbReference type="EMBL" id="CP012836">
    <property type="protein sequence ID" value="AMQ56363.1"/>
    <property type="molecule type" value="Genomic_DNA"/>
</dbReference>
<dbReference type="KEGG" id="alm:AO498_08055"/>
<dbReference type="Gene3D" id="6.10.280.130">
    <property type="match status" value="1"/>
</dbReference>
<dbReference type="Gene3D" id="1.10.760.10">
    <property type="entry name" value="Cytochrome c-like domain"/>
    <property type="match status" value="1"/>
</dbReference>
<dbReference type="PATRIC" id="fig|1727163.4.peg.1671"/>
<sequence length="309" mass="33672">MKKLFAILTLMGLSGMPVFAQTAESNWYTTLSGMDSSQLTLLIILGVVLMVIVLLLILMVYLMSFMAEVFKRENPQLANEPTWWESFKERFVTGKLDKVGGKEEEAKMMADHSYDGITELDNFMPPWLQYVFIGTVGFAIIYFVNYSVLGNGPTGEEEYQEELRIEAIAAEARKASLVAGIDETSVIFDESAAALASGKSIFETNCAACHAADGGGGVGPNLTDEYWLHGGGIQDVFKVVKYGVVEKGMIPWQDQLSPEEIQQVSSYILTLKGTSPANPKEPQGELVGSTPAEIVTPVTDSTTVIASIK</sequence>
<dbReference type="AlphaFoldDB" id="A0A142EMK8"/>
<dbReference type="OrthoDB" id="9811281at2"/>
<keyword evidence="5 6" id="KW-0408">Iron</keyword>
<evidence type="ECO:0000256" key="3">
    <source>
        <dbReference type="ARBA" id="ARBA00022723"/>
    </source>
</evidence>
<keyword evidence="2 6" id="KW-0349">Heme</keyword>
<dbReference type="STRING" id="1727163.AO498_08055"/>
<keyword evidence="8" id="KW-0732">Signal</keyword>
<evidence type="ECO:0000313" key="11">
    <source>
        <dbReference type="Proteomes" id="UP000073816"/>
    </source>
</evidence>
<evidence type="ECO:0000256" key="8">
    <source>
        <dbReference type="SAM" id="SignalP"/>
    </source>
</evidence>
<evidence type="ECO:0000256" key="5">
    <source>
        <dbReference type="ARBA" id="ARBA00023004"/>
    </source>
</evidence>
<dbReference type="GO" id="GO:0009055">
    <property type="term" value="F:electron transfer activity"/>
    <property type="evidence" value="ECO:0007669"/>
    <property type="project" value="InterPro"/>
</dbReference>
<feature type="domain" description="Cytochrome c" evidence="9">
    <location>
        <begin position="193"/>
        <end position="272"/>
    </location>
</feature>
<feature type="transmembrane region" description="Helical" evidence="7">
    <location>
        <begin position="127"/>
        <end position="144"/>
    </location>
</feature>